<dbReference type="Proteomes" id="UP000229390">
    <property type="component" value="Unassembled WGS sequence"/>
</dbReference>
<name>A0A2M6SZY9_9BACT</name>
<accession>A0A2M6SZY9</accession>
<proteinExistence type="predicted"/>
<evidence type="ECO:0000313" key="1">
    <source>
        <dbReference type="EMBL" id="PIS38632.1"/>
    </source>
</evidence>
<gene>
    <name evidence="1" type="ORF">COT34_02650</name>
</gene>
<protein>
    <submittedName>
        <fullName evidence="1">Uncharacterized protein</fullName>
    </submittedName>
</protein>
<organism evidence="1 2">
    <name type="scientific">Candidatus Nealsonbacteria bacterium CG08_land_8_20_14_0_20_43_11</name>
    <dbReference type="NCBI Taxonomy" id="1974706"/>
    <lineage>
        <taxon>Bacteria</taxon>
        <taxon>Candidatus Nealsoniibacteriota</taxon>
    </lineage>
</organism>
<dbReference type="AlphaFoldDB" id="A0A2M6SZY9"/>
<reference evidence="2" key="1">
    <citation type="submission" date="2017-09" db="EMBL/GenBank/DDBJ databases">
        <title>Depth-based differentiation of microbial function through sediment-hosted aquifers and enrichment of novel symbionts in the deep terrestrial subsurface.</title>
        <authorList>
            <person name="Probst A.J."/>
            <person name="Ladd B."/>
            <person name="Jarett J.K."/>
            <person name="Geller-Mcgrath D.E."/>
            <person name="Sieber C.M.K."/>
            <person name="Emerson J.B."/>
            <person name="Anantharaman K."/>
            <person name="Thomas B.C."/>
            <person name="Malmstrom R."/>
            <person name="Stieglmeier M."/>
            <person name="Klingl A."/>
            <person name="Woyke T."/>
            <person name="Ryan C.M."/>
            <person name="Banfield J.F."/>
        </authorList>
    </citation>
    <scope>NUCLEOTIDE SEQUENCE [LARGE SCALE GENOMIC DNA]</scope>
</reference>
<dbReference type="EMBL" id="PEYE01000043">
    <property type="protein sequence ID" value="PIS38632.1"/>
    <property type="molecule type" value="Genomic_DNA"/>
</dbReference>
<evidence type="ECO:0000313" key="2">
    <source>
        <dbReference type="Proteomes" id="UP000229390"/>
    </source>
</evidence>
<comment type="caution">
    <text evidence="1">The sequence shown here is derived from an EMBL/GenBank/DDBJ whole genome shotgun (WGS) entry which is preliminary data.</text>
</comment>
<sequence length="71" mass="8626">MVSSLFSLRQRVKIQKHPYFLVLLDKEKEAKEIDREYQKRNSGRGLKNLNEKKLAKHYRLWPFRQSPLPPF</sequence>